<dbReference type="InterPro" id="IPR015943">
    <property type="entry name" value="WD40/YVTN_repeat-like_dom_sf"/>
</dbReference>
<dbReference type="SUPFAM" id="SSF50978">
    <property type="entry name" value="WD40 repeat-like"/>
    <property type="match status" value="1"/>
</dbReference>
<keyword evidence="4" id="KW-0156">Chromatin regulator</keyword>
<dbReference type="InterPro" id="IPR022052">
    <property type="entry name" value="Histone-bd_RBBP4-like_N"/>
</dbReference>
<gene>
    <name evidence="8" type="ORF">HG535_0G03070</name>
</gene>
<evidence type="ECO:0000313" key="9">
    <source>
        <dbReference type="Proteomes" id="UP000509704"/>
    </source>
</evidence>
<protein>
    <recommendedName>
        <fullName evidence="7">Histone-binding protein RBBP4-like N-terminal domain-containing protein</fullName>
    </recommendedName>
</protein>
<dbReference type="PANTHER" id="PTHR22850">
    <property type="entry name" value="WD40 REPEAT FAMILY"/>
    <property type="match status" value="1"/>
</dbReference>
<dbReference type="RefSeq" id="XP_037146149.1">
    <property type="nucleotide sequence ID" value="XM_037290254.1"/>
</dbReference>
<dbReference type="InterPro" id="IPR036322">
    <property type="entry name" value="WD40_repeat_dom_sf"/>
</dbReference>
<evidence type="ECO:0000256" key="3">
    <source>
        <dbReference type="ARBA" id="ARBA00022737"/>
    </source>
</evidence>
<dbReference type="Pfam" id="PF12265">
    <property type="entry name" value="CAF1C_H4-bd"/>
    <property type="match status" value="1"/>
</dbReference>
<name>A0A7H9B851_ZYGMR</name>
<dbReference type="InterPro" id="IPR001680">
    <property type="entry name" value="WD40_rpt"/>
</dbReference>
<keyword evidence="5" id="KW-0539">Nucleus</keyword>
<accession>A0A7H9B851</accession>
<dbReference type="PROSITE" id="PS50294">
    <property type="entry name" value="WD_REPEATS_REGION"/>
    <property type="match status" value="2"/>
</dbReference>
<dbReference type="PROSITE" id="PS00678">
    <property type="entry name" value="WD_REPEATS_1"/>
    <property type="match status" value="2"/>
</dbReference>
<dbReference type="Pfam" id="PF00400">
    <property type="entry name" value="WD40"/>
    <property type="match status" value="3"/>
</dbReference>
<dbReference type="KEGG" id="zmk:HG535_0G03070"/>
<dbReference type="PROSITE" id="PS50082">
    <property type="entry name" value="WD_REPEATS_2"/>
    <property type="match status" value="2"/>
</dbReference>
<comment type="subcellular location">
    <subcellularLocation>
        <location evidence="1">Nucleus</location>
    </subcellularLocation>
</comment>
<dbReference type="SMART" id="SM00320">
    <property type="entry name" value="WD40"/>
    <property type="match status" value="6"/>
</dbReference>
<organism evidence="8 9">
    <name type="scientific">Zygotorulaspora mrakii</name>
    <name type="common">Zygosaccharomyces mrakii</name>
    <dbReference type="NCBI Taxonomy" id="42260"/>
    <lineage>
        <taxon>Eukaryota</taxon>
        <taxon>Fungi</taxon>
        <taxon>Dikarya</taxon>
        <taxon>Ascomycota</taxon>
        <taxon>Saccharomycotina</taxon>
        <taxon>Saccharomycetes</taxon>
        <taxon>Saccharomycetales</taxon>
        <taxon>Saccharomycetaceae</taxon>
        <taxon>Zygotorulaspora</taxon>
    </lineage>
</organism>
<sequence>MMGVTGPITDDQADKPLSIDEEYDLWKSNVPLMYDFVSETRLTWPSLTVEWQPGQDPSSRQHMVIGTHTSGEEQNYLKIASIELPDEILPEQSTSSSDRTTKSNIKISRKFKHEEEVIRARYMPQDTNIIATINGKGTVYIYDQSMDQTDGLKLTLDYHKQNGYGLSFNSNDEGKLLSGSDDTTVALWDVTGKLLAPISVWTESHSDIVNDCKWHEFDLNIFGSASEDLTLKLHDQRIRDSVTCTIKSKEPFNTLSFSRHSKYLFAAAGTNSLVYLYDARNPSKVLHTMPGHEGSVTNLEFSSKEDGILVSSGDDRRVIMWDLAEIGAEQAPDDADDGAPEVMMIHAGHRSSVNDFSISPNIPWLIASTEEENIIQVWKCSNKLPRVGGFVNVDDSMLE</sequence>
<evidence type="ECO:0000259" key="7">
    <source>
        <dbReference type="Pfam" id="PF12265"/>
    </source>
</evidence>
<feature type="repeat" description="WD" evidence="6">
    <location>
        <begin position="156"/>
        <end position="190"/>
    </location>
</feature>
<reference evidence="8 9" key="1">
    <citation type="submission" date="2020-07" db="EMBL/GenBank/DDBJ databases">
        <title>The yeast mating-type switching endonuclease HO is a domesticated member of an unorthodox homing genetic element family.</title>
        <authorList>
            <person name="Coughlan A.Y."/>
            <person name="Lombardi L."/>
            <person name="Braun-Galleani S."/>
            <person name="Martos A.R."/>
            <person name="Galeote V."/>
            <person name="Bigey F."/>
            <person name="Dequin S."/>
            <person name="Byrne K.P."/>
            <person name="Wolfe K.H."/>
        </authorList>
    </citation>
    <scope>NUCLEOTIDE SEQUENCE [LARGE SCALE GENOMIC DNA]</scope>
    <source>
        <strain evidence="8 9">NRRL Y-6702</strain>
    </source>
</reference>
<proteinExistence type="predicted"/>
<dbReference type="OrthoDB" id="427795at2759"/>
<evidence type="ECO:0000256" key="2">
    <source>
        <dbReference type="ARBA" id="ARBA00022574"/>
    </source>
</evidence>
<evidence type="ECO:0000256" key="5">
    <source>
        <dbReference type="ARBA" id="ARBA00023242"/>
    </source>
</evidence>
<dbReference type="GeneID" id="59238207"/>
<dbReference type="GO" id="GO:0006325">
    <property type="term" value="P:chromatin organization"/>
    <property type="evidence" value="ECO:0007669"/>
    <property type="project" value="UniProtKB-KW"/>
</dbReference>
<feature type="repeat" description="WD" evidence="6">
    <location>
        <begin position="289"/>
        <end position="323"/>
    </location>
</feature>
<dbReference type="AlphaFoldDB" id="A0A7H9B851"/>
<dbReference type="Proteomes" id="UP000509704">
    <property type="component" value="Chromosome 7"/>
</dbReference>
<dbReference type="EMBL" id="CP058610">
    <property type="protein sequence ID" value="QLG74424.1"/>
    <property type="molecule type" value="Genomic_DNA"/>
</dbReference>
<evidence type="ECO:0000256" key="1">
    <source>
        <dbReference type="ARBA" id="ARBA00004123"/>
    </source>
</evidence>
<dbReference type="Gene3D" id="2.130.10.10">
    <property type="entry name" value="YVTN repeat-like/Quinoprotein amine dehydrogenase"/>
    <property type="match status" value="1"/>
</dbReference>
<dbReference type="InterPro" id="IPR050459">
    <property type="entry name" value="WD_repeat_RBAP46/RBAP48/MSI1"/>
</dbReference>
<evidence type="ECO:0000256" key="4">
    <source>
        <dbReference type="ARBA" id="ARBA00022853"/>
    </source>
</evidence>
<evidence type="ECO:0000313" key="8">
    <source>
        <dbReference type="EMBL" id="QLG74424.1"/>
    </source>
</evidence>
<keyword evidence="9" id="KW-1185">Reference proteome</keyword>
<feature type="domain" description="Histone-binding protein RBBP4-like N-terminal" evidence="7">
    <location>
        <begin position="21"/>
        <end position="86"/>
    </location>
</feature>
<dbReference type="InterPro" id="IPR019775">
    <property type="entry name" value="WD40_repeat_CS"/>
</dbReference>
<keyword evidence="2 6" id="KW-0853">WD repeat</keyword>
<keyword evidence="3" id="KW-0677">Repeat</keyword>
<evidence type="ECO:0000256" key="6">
    <source>
        <dbReference type="PROSITE-ProRule" id="PRU00221"/>
    </source>
</evidence>
<dbReference type="GO" id="GO:0005634">
    <property type="term" value="C:nucleus"/>
    <property type="evidence" value="ECO:0007669"/>
    <property type="project" value="UniProtKB-SubCell"/>
</dbReference>